<comment type="caution">
    <text evidence="2">The sequence shown here is derived from an EMBL/GenBank/DDBJ whole genome shotgun (WGS) entry which is preliminary data.</text>
</comment>
<evidence type="ECO:0000313" key="3">
    <source>
        <dbReference type="Proteomes" id="UP000184388"/>
    </source>
</evidence>
<accession>A0A9X8N8Y7</accession>
<sequence length="239" mass="25935">MAFSVFRASSDGGVFLLQPGRHLVLLLAVETPVWALRGKAVPAQPLAHTLLGHGDTGAPPDQLANQLAGPHRSADQQLLGRVVGQRLEHHRTVLDPDQLARPRAGLDRRREGLSARGLVLAPPCTHGPLRDPEHLGRPPVRPHLPRLQRGHHPQPHHLLRSRPQAPRTPKLHHTPPTNKATRQLRLNSRGRCVATVDGGGRTCVRPDRGCVGGGLSGRLRKPAECCGCGGRRFRGRTSP</sequence>
<dbReference type="AlphaFoldDB" id="A0A9X8N8Y7"/>
<feature type="region of interest" description="Disordered" evidence="1">
    <location>
        <begin position="119"/>
        <end position="185"/>
    </location>
</feature>
<name>A0A9X8N8Y7_9ACTN</name>
<feature type="compositionally biased region" description="Polar residues" evidence="1">
    <location>
        <begin position="175"/>
        <end position="185"/>
    </location>
</feature>
<evidence type="ECO:0000313" key="2">
    <source>
        <dbReference type="EMBL" id="SHN30701.1"/>
    </source>
</evidence>
<dbReference type="Proteomes" id="UP000184388">
    <property type="component" value="Unassembled WGS sequence"/>
</dbReference>
<dbReference type="EMBL" id="FRBK01000033">
    <property type="protein sequence ID" value="SHN30701.1"/>
    <property type="molecule type" value="Genomic_DNA"/>
</dbReference>
<protein>
    <submittedName>
        <fullName evidence="2">Uncharacterized protein</fullName>
    </submittedName>
</protein>
<feature type="compositionally biased region" description="Basic residues" evidence="1">
    <location>
        <begin position="143"/>
        <end position="160"/>
    </location>
</feature>
<proteinExistence type="predicted"/>
<organism evidence="2 3">
    <name type="scientific">Streptomyces yunnanensis</name>
    <dbReference type="NCBI Taxonomy" id="156453"/>
    <lineage>
        <taxon>Bacteria</taxon>
        <taxon>Bacillati</taxon>
        <taxon>Actinomycetota</taxon>
        <taxon>Actinomycetes</taxon>
        <taxon>Kitasatosporales</taxon>
        <taxon>Streptomycetaceae</taxon>
        <taxon>Streptomyces</taxon>
    </lineage>
</organism>
<gene>
    <name evidence="2" type="ORF">SAMN05216268_1332</name>
</gene>
<evidence type="ECO:0000256" key="1">
    <source>
        <dbReference type="SAM" id="MobiDB-lite"/>
    </source>
</evidence>
<reference evidence="3" key="1">
    <citation type="submission" date="2016-11" db="EMBL/GenBank/DDBJ databases">
        <authorList>
            <person name="Jaros S."/>
            <person name="Januszkiewicz K."/>
            <person name="Wedrychowicz H."/>
        </authorList>
    </citation>
    <scope>NUCLEOTIDE SEQUENCE [LARGE SCALE GENOMIC DNA]</scope>
    <source>
        <strain evidence="3">CGMCC 4.3555</strain>
    </source>
</reference>